<dbReference type="InterPro" id="IPR039039">
    <property type="entry name" value="RAI1-like_fam"/>
</dbReference>
<evidence type="ECO:0000256" key="3">
    <source>
        <dbReference type="ARBA" id="ARBA00044676"/>
    </source>
</evidence>
<dbReference type="GO" id="GO:0046872">
    <property type="term" value="F:metal ion binding"/>
    <property type="evidence" value="ECO:0007669"/>
    <property type="project" value="UniProtKB-KW"/>
</dbReference>
<evidence type="ECO:0000256" key="7">
    <source>
        <dbReference type="SAM" id="MobiDB-lite"/>
    </source>
</evidence>
<gene>
    <name evidence="9" type="ORF">IE81DRAFT_346171</name>
</gene>
<reference evidence="9 10" key="1">
    <citation type="journal article" date="2018" name="Mol. Biol. Evol.">
        <title>Broad Genomic Sampling Reveals a Smut Pathogenic Ancestry of the Fungal Clade Ustilaginomycotina.</title>
        <authorList>
            <person name="Kijpornyongpan T."/>
            <person name="Mondo S.J."/>
            <person name="Barry K."/>
            <person name="Sandor L."/>
            <person name="Lee J."/>
            <person name="Lipzen A."/>
            <person name="Pangilinan J."/>
            <person name="LaButti K."/>
            <person name="Hainaut M."/>
            <person name="Henrissat B."/>
            <person name="Grigoriev I.V."/>
            <person name="Spatafora J.W."/>
            <person name="Aime M.C."/>
        </authorList>
    </citation>
    <scope>NUCLEOTIDE SEQUENCE [LARGE SCALE GENOMIC DNA]</scope>
    <source>
        <strain evidence="9 10">MCA 4658</strain>
    </source>
</reference>
<dbReference type="FunCoup" id="A0A316W1J5">
    <property type="interactions" value="209"/>
</dbReference>
<dbReference type="GeneID" id="37037876"/>
<comment type="similarity">
    <text evidence="2 6">Belongs to the DXO/Dom3Z family.</text>
</comment>
<evidence type="ECO:0000256" key="4">
    <source>
        <dbReference type="ARBA" id="ARBA00044692"/>
    </source>
</evidence>
<feature type="region of interest" description="Disordered" evidence="7">
    <location>
        <begin position="1"/>
        <end position="73"/>
    </location>
</feature>
<keyword evidence="6" id="KW-0479">Metal-binding</keyword>
<dbReference type="STRING" id="1522189.A0A316W1J5"/>
<sequence>MKRSGPDDRLQVEASDTHKRSRAEPSAGADASPATETATATVTAGPSSRPEQPSAKARSPSPSYLFNLSVPRPAGQGQAPAYSRVYLRAPQRLTTYSFDGERKLLLNDSAQRYFKAPPAGVDLGYGFSKAKWREPKIEHLDTLLTSLQSACPVDRHPPSSVAASDIHRTLTDGTPSLITWRGMMTKLCTAPYEAASAFPSAWEMDVMLVDKTMYIDEHVSKARYDAQRAEEKDERRMLFSYYGYAFESYCVWPNARTLPEIGTPTAWSGNVNTNEQWCEVMKTGMDTKGDGGSTRVILGGETDCLIEPGREEGRARARGDRRAMELKTNMQIRHEGDAIKFEKKMLRIYMQAFLLGVDHVVVGFRDSRGRLVSHQQFLTANMPQLVRGKPHAWDPHLCTSFAYDALAWIRKSIESDSRTKNRDALPVWRLSFEPPFENFTLRRLRKGEYAKELDEGRTEGRERWADVQRMGFLPVEHLEWREAIAREQE</sequence>
<dbReference type="EMBL" id="KZ819366">
    <property type="protein sequence ID" value="PWN43777.1"/>
    <property type="molecule type" value="Genomic_DNA"/>
</dbReference>
<keyword evidence="6" id="KW-0539">Nucleus</keyword>
<dbReference type="Pfam" id="PF08652">
    <property type="entry name" value="RAI1"/>
    <property type="match status" value="1"/>
</dbReference>
<keyword evidence="10" id="KW-1185">Reference proteome</keyword>
<dbReference type="GO" id="GO:0004518">
    <property type="term" value="F:nuclease activity"/>
    <property type="evidence" value="ECO:0007669"/>
    <property type="project" value="UniProtKB-KW"/>
</dbReference>
<dbReference type="GO" id="GO:0005829">
    <property type="term" value="C:cytosol"/>
    <property type="evidence" value="ECO:0007669"/>
    <property type="project" value="TreeGrafter"/>
</dbReference>
<comment type="catalytic activity">
    <reaction evidence="5">
        <text>a 5'-end NAD(+)-phospho-ribonucleoside in mRNA + H2O = a 5'-end phospho-ribonucleoside in mRNA + NAD(+) + H(+)</text>
        <dbReference type="Rhea" id="RHEA:60880"/>
        <dbReference type="Rhea" id="RHEA-COMP:15692"/>
        <dbReference type="Rhea" id="RHEA-COMP:15698"/>
        <dbReference type="ChEBI" id="CHEBI:15377"/>
        <dbReference type="ChEBI" id="CHEBI:15378"/>
        <dbReference type="ChEBI" id="CHEBI:57540"/>
        <dbReference type="ChEBI" id="CHEBI:138282"/>
        <dbReference type="ChEBI" id="CHEBI:144029"/>
    </reaction>
    <physiologicalReaction direction="left-to-right" evidence="5">
        <dbReference type="Rhea" id="RHEA:60881"/>
    </physiologicalReaction>
</comment>
<dbReference type="GO" id="GO:0003723">
    <property type="term" value="F:RNA binding"/>
    <property type="evidence" value="ECO:0007669"/>
    <property type="project" value="UniProtKB-KW"/>
</dbReference>
<dbReference type="PANTHER" id="PTHR12395:SF9">
    <property type="entry name" value="DECAPPING AND EXORIBONUCLEASE PROTEIN"/>
    <property type="match status" value="1"/>
</dbReference>
<dbReference type="OrthoDB" id="5853397at2759"/>
<feature type="domain" description="RAI1-like" evidence="8">
    <location>
        <begin position="89"/>
        <end position="445"/>
    </location>
</feature>
<evidence type="ECO:0000256" key="2">
    <source>
        <dbReference type="ARBA" id="ARBA00006562"/>
    </source>
</evidence>
<evidence type="ECO:0000256" key="1">
    <source>
        <dbReference type="ARBA" id="ARBA00001968"/>
    </source>
</evidence>
<dbReference type="GO" id="GO:0110155">
    <property type="term" value="P:NAD-cap decapping"/>
    <property type="evidence" value="ECO:0007669"/>
    <property type="project" value="TreeGrafter"/>
</dbReference>
<dbReference type="InterPro" id="IPR013961">
    <property type="entry name" value="RAI1"/>
</dbReference>
<keyword evidence="6" id="KW-0378">Hydrolase</keyword>
<comment type="subcellular location">
    <subcellularLocation>
        <location evidence="6">Nucleus</location>
    </subcellularLocation>
</comment>
<dbReference type="GO" id="GO:0005634">
    <property type="term" value="C:nucleus"/>
    <property type="evidence" value="ECO:0007669"/>
    <property type="project" value="UniProtKB-SubCell"/>
</dbReference>
<dbReference type="EC" id="3.6.1.-" evidence="6"/>
<dbReference type="PANTHER" id="PTHR12395">
    <property type="entry name" value="DOM-3 RELATED"/>
    <property type="match status" value="1"/>
</dbReference>
<keyword evidence="6" id="KW-0547">Nucleotide-binding</keyword>
<proteinExistence type="inferred from homology"/>
<organism evidence="9 10">
    <name type="scientific">Ceraceosorus guamensis</name>
    <dbReference type="NCBI Taxonomy" id="1522189"/>
    <lineage>
        <taxon>Eukaryota</taxon>
        <taxon>Fungi</taxon>
        <taxon>Dikarya</taxon>
        <taxon>Basidiomycota</taxon>
        <taxon>Ustilaginomycotina</taxon>
        <taxon>Exobasidiomycetes</taxon>
        <taxon>Ceraceosorales</taxon>
        <taxon>Ceraceosoraceae</taxon>
        <taxon>Ceraceosorus</taxon>
    </lineage>
</organism>
<evidence type="ECO:0000259" key="8">
    <source>
        <dbReference type="Pfam" id="PF08652"/>
    </source>
</evidence>
<protein>
    <recommendedName>
        <fullName evidence="6">Decapping nuclease</fullName>
        <ecNumber evidence="6">3.6.1.-</ecNumber>
    </recommendedName>
</protein>
<dbReference type="GO" id="GO:0000956">
    <property type="term" value="P:nuclear-transcribed mRNA catabolic process"/>
    <property type="evidence" value="ECO:0007669"/>
    <property type="project" value="TreeGrafter"/>
</dbReference>
<dbReference type="GO" id="GO:0034353">
    <property type="term" value="F:mRNA 5'-diphosphatase activity"/>
    <property type="evidence" value="ECO:0007669"/>
    <property type="project" value="TreeGrafter"/>
</dbReference>
<feature type="compositionally biased region" description="Basic and acidic residues" evidence="7">
    <location>
        <begin position="1"/>
        <end position="18"/>
    </location>
</feature>
<comment type="catalytic activity">
    <reaction evidence="3">
        <text>a 5'-end (N(7)-methyl 5'-triphosphoguanosine)-ribonucleoside-ribonucleotide in mRNA + H2O = a (N(7)-methyl 5'-triphosphoguanosine)-nucleoside + a 5'-end phospho-ribonucleoside in mRNA + H(+)</text>
        <dbReference type="Rhea" id="RHEA:66928"/>
        <dbReference type="Rhea" id="RHEA-COMP:15692"/>
        <dbReference type="Rhea" id="RHEA-COMP:17313"/>
        <dbReference type="ChEBI" id="CHEBI:15377"/>
        <dbReference type="ChEBI" id="CHEBI:15378"/>
        <dbReference type="ChEBI" id="CHEBI:138282"/>
        <dbReference type="ChEBI" id="CHEBI:172876"/>
        <dbReference type="ChEBI" id="CHEBI:172877"/>
    </reaction>
    <physiologicalReaction direction="left-to-right" evidence="3">
        <dbReference type="Rhea" id="RHEA:66929"/>
    </physiologicalReaction>
</comment>
<keyword evidence="6" id="KW-0694">RNA-binding</keyword>
<dbReference type="GO" id="GO:0000166">
    <property type="term" value="F:nucleotide binding"/>
    <property type="evidence" value="ECO:0007669"/>
    <property type="project" value="UniProtKB-KW"/>
</dbReference>
<dbReference type="AlphaFoldDB" id="A0A316W1J5"/>
<comment type="function">
    <text evidence="6">Decapping enzyme for NAD-capped RNAs: specifically hydrolyzes the nicotinamide adenine dinucleotide (NAD) cap from a subset of RNAs by removing the entire NAD moiety from the 5'-end of an NAD-capped RNA.</text>
</comment>
<comment type="cofactor">
    <cofactor evidence="1 6">
        <name>a divalent metal cation</name>
        <dbReference type="ChEBI" id="CHEBI:60240"/>
    </cofactor>
</comment>
<evidence type="ECO:0000313" key="9">
    <source>
        <dbReference type="EMBL" id="PWN43777.1"/>
    </source>
</evidence>
<keyword evidence="6" id="KW-0540">Nuclease</keyword>
<evidence type="ECO:0000313" key="10">
    <source>
        <dbReference type="Proteomes" id="UP000245783"/>
    </source>
</evidence>
<dbReference type="Proteomes" id="UP000245783">
    <property type="component" value="Unassembled WGS sequence"/>
</dbReference>
<dbReference type="InParanoid" id="A0A316W1J5"/>
<accession>A0A316W1J5</accession>
<comment type="catalytic activity">
    <reaction evidence="4">
        <text>a 5'-end triphospho-ribonucleoside in mRNA + H2O = a 5'-end phospho-ribonucleoside in mRNA + diphosphate + H(+)</text>
        <dbReference type="Rhea" id="RHEA:78683"/>
        <dbReference type="Rhea" id="RHEA-COMP:15692"/>
        <dbReference type="Rhea" id="RHEA-COMP:17164"/>
        <dbReference type="ChEBI" id="CHEBI:15377"/>
        <dbReference type="ChEBI" id="CHEBI:15378"/>
        <dbReference type="ChEBI" id="CHEBI:33019"/>
        <dbReference type="ChEBI" id="CHEBI:138282"/>
        <dbReference type="ChEBI" id="CHEBI:167618"/>
    </reaction>
    <physiologicalReaction direction="left-to-right" evidence="4">
        <dbReference type="Rhea" id="RHEA:78684"/>
    </physiologicalReaction>
</comment>
<evidence type="ECO:0000256" key="5">
    <source>
        <dbReference type="ARBA" id="ARBA00048124"/>
    </source>
</evidence>
<feature type="compositionally biased region" description="Low complexity" evidence="7">
    <location>
        <begin position="29"/>
        <end position="44"/>
    </location>
</feature>
<evidence type="ECO:0000256" key="6">
    <source>
        <dbReference type="RuleBase" id="RU367113"/>
    </source>
</evidence>
<dbReference type="RefSeq" id="XP_025370937.1">
    <property type="nucleotide sequence ID" value="XM_025516006.1"/>
</dbReference>
<name>A0A316W1J5_9BASI</name>